<evidence type="ECO:0008006" key="5">
    <source>
        <dbReference type="Google" id="ProtNLM"/>
    </source>
</evidence>
<gene>
    <name evidence="2" type="ORF">EDS130_LOCUS22908</name>
    <name evidence="1" type="ORF">XAT740_LOCUS10294</name>
</gene>
<dbReference type="Proteomes" id="UP000663852">
    <property type="component" value="Unassembled WGS sequence"/>
</dbReference>
<evidence type="ECO:0000313" key="2">
    <source>
        <dbReference type="EMBL" id="CAF1156630.1"/>
    </source>
</evidence>
<dbReference type="AlphaFoldDB" id="A0A814T3R9"/>
<dbReference type="OrthoDB" id="6432522at2759"/>
<name>A0A814T3R9_ADIRI</name>
<sequence>MDGRFLAAPSMSDQIFLVCMVFYQIEKKSTYQQIFKELTSIAALKNKLFQPERVDSDFEIGLISAVAAEFPQAIHQSFYFHYNQCLNRRIQSLGLSTTYAEDDEIRSCRRKLMSLCPLPLQDVENQFYNLQASLDSRLKQELRQLFLYFRKHWIIDVPLQMWNFHDTLHRTSNISFHSRLNRHIEPSYSNIWSFINCLIGGECRFQHLYSQINASTQQLPKANAADTMQKRIEI</sequence>
<dbReference type="Proteomes" id="UP000663828">
    <property type="component" value="Unassembled WGS sequence"/>
</dbReference>
<organism evidence="2 4">
    <name type="scientific">Adineta ricciae</name>
    <name type="common">Rotifer</name>
    <dbReference type="NCBI Taxonomy" id="249248"/>
    <lineage>
        <taxon>Eukaryota</taxon>
        <taxon>Metazoa</taxon>
        <taxon>Spiralia</taxon>
        <taxon>Gnathifera</taxon>
        <taxon>Rotifera</taxon>
        <taxon>Eurotatoria</taxon>
        <taxon>Bdelloidea</taxon>
        <taxon>Adinetida</taxon>
        <taxon>Adinetidae</taxon>
        <taxon>Adineta</taxon>
    </lineage>
</organism>
<reference evidence="2" key="1">
    <citation type="submission" date="2021-02" db="EMBL/GenBank/DDBJ databases">
        <authorList>
            <person name="Nowell W R."/>
        </authorList>
    </citation>
    <scope>NUCLEOTIDE SEQUENCE</scope>
</reference>
<evidence type="ECO:0000313" key="3">
    <source>
        <dbReference type="Proteomes" id="UP000663828"/>
    </source>
</evidence>
<proteinExistence type="predicted"/>
<evidence type="ECO:0000313" key="1">
    <source>
        <dbReference type="EMBL" id="CAF0944237.1"/>
    </source>
</evidence>
<comment type="caution">
    <text evidence="2">The sequence shown here is derived from an EMBL/GenBank/DDBJ whole genome shotgun (WGS) entry which is preliminary data.</text>
</comment>
<protein>
    <recommendedName>
        <fullName evidence="5">MULE transposase domain-containing protein</fullName>
    </recommendedName>
</protein>
<accession>A0A814T3R9</accession>
<dbReference type="EMBL" id="CAJNOJ010000122">
    <property type="protein sequence ID" value="CAF1156630.1"/>
    <property type="molecule type" value="Genomic_DNA"/>
</dbReference>
<evidence type="ECO:0000313" key="4">
    <source>
        <dbReference type="Proteomes" id="UP000663852"/>
    </source>
</evidence>
<keyword evidence="3" id="KW-1185">Reference proteome</keyword>
<dbReference type="EMBL" id="CAJNOR010000546">
    <property type="protein sequence ID" value="CAF0944237.1"/>
    <property type="molecule type" value="Genomic_DNA"/>
</dbReference>